<proteinExistence type="inferred from homology"/>
<evidence type="ECO:0000256" key="8">
    <source>
        <dbReference type="ARBA" id="ARBA00041919"/>
    </source>
</evidence>
<comment type="catalytic activity">
    <reaction evidence="10">
        <text>cytidine + H2O + H(+) = uridine + NH4(+)</text>
        <dbReference type="Rhea" id="RHEA:16069"/>
        <dbReference type="ChEBI" id="CHEBI:15377"/>
        <dbReference type="ChEBI" id="CHEBI:15378"/>
        <dbReference type="ChEBI" id="CHEBI:16704"/>
        <dbReference type="ChEBI" id="CHEBI:17562"/>
        <dbReference type="ChEBI" id="CHEBI:28938"/>
        <dbReference type="EC" id="3.5.4.5"/>
    </reaction>
</comment>
<dbReference type="GO" id="GO:0008270">
    <property type="term" value="F:zinc ion binding"/>
    <property type="evidence" value="ECO:0007669"/>
    <property type="project" value="InterPro"/>
</dbReference>
<keyword evidence="5" id="KW-0378">Hydrolase</keyword>
<evidence type="ECO:0000313" key="14">
    <source>
        <dbReference type="Proteomes" id="UP001163046"/>
    </source>
</evidence>
<dbReference type="PANTHER" id="PTHR11086:SF14">
    <property type="entry name" value="CYTIDINE AND DCMP DEAMINASE DOMAIN-CONTAINING PROTEIN 1"/>
    <property type="match status" value="1"/>
</dbReference>
<evidence type="ECO:0000256" key="10">
    <source>
        <dbReference type="ARBA" id="ARBA00049558"/>
    </source>
</evidence>
<dbReference type="PROSITE" id="PS00903">
    <property type="entry name" value="CYT_DCMP_DEAMINASES_1"/>
    <property type="match status" value="1"/>
</dbReference>
<sequence length="470" mass="52860">MQTGKDASVTPFHSQFSNMEDERGHNLLRKDESKGSDCREKRETRISKENLYMVLALWMERFPLQSSRVQQKFKKVGVVFVLPSDRVLAADCSRDGVHGVARVMVNHCGKLEGCKVFVSRKPCSLCAKLLVQSRVSRVFYLPIEPESENKGELARADNLFKVSPVGQSVFVPCVEEGVLAKDEKRLPEEITPDDIGECRDQLFKEWWSAEWIKRAKVCLPWPCLDDSMENQVESDFKSLMKWIAFVKAPMDKGVAFKKVKVTEAAEAAEVKCDRDAEHYPDFNMAFHMMIFAKMLARQTDDPKKGVGAVILNGTENKEVATLGWNGFPSKALFGEFPRASDNDDARETKFSYVIHAEQNALLVRNTKDLTDGVLFVTKLPCDECAPMIKLSGVKTVVVGETIEGSTPKGGELSYYLIREYIKEEIIACYQMETQKTPTKRLGSDPETRKKMKSSDGSGMDIGSQTAINFD</sequence>
<dbReference type="EMBL" id="MU827790">
    <property type="protein sequence ID" value="KAJ7331095.1"/>
    <property type="molecule type" value="Genomic_DNA"/>
</dbReference>
<dbReference type="PROSITE" id="PS51747">
    <property type="entry name" value="CYT_DCMP_DEAMINASES_2"/>
    <property type="match status" value="2"/>
</dbReference>
<accession>A0A9W9YBH5</accession>
<evidence type="ECO:0000256" key="1">
    <source>
        <dbReference type="ARBA" id="ARBA00006576"/>
    </source>
</evidence>
<dbReference type="GO" id="GO:0004132">
    <property type="term" value="F:dCMP deaminase activity"/>
    <property type="evidence" value="ECO:0007669"/>
    <property type="project" value="TreeGrafter"/>
</dbReference>
<reference evidence="13" key="1">
    <citation type="submission" date="2023-01" db="EMBL/GenBank/DDBJ databases">
        <title>Genome assembly of the deep-sea coral Lophelia pertusa.</title>
        <authorList>
            <person name="Herrera S."/>
            <person name="Cordes E."/>
        </authorList>
    </citation>
    <scope>NUCLEOTIDE SEQUENCE</scope>
    <source>
        <strain evidence="13">USNM1676648</strain>
        <tissue evidence="13">Polyp</tissue>
    </source>
</reference>
<keyword evidence="6" id="KW-0862">Zinc</keyword>
<feature type="region of interest" description="Disordered" evidence="11">
    <location>
        <begin position="436"/>
        <end position="470"/>
    </location>
</feature>
<gene>
    <name evidence="13" type="ORF">OS493_020796</name>
</gene>
<dbReference type="SUPFAM" id="SSF53927">
    <property type="entry name" value="Cytidine deaminase-like"/>
    <property type="match status" value="2"/>
</dbReference>
<dbReference type="AlphaFoldDB" id="A0A9W9YBH5"/>
<evidence type="ECO:0000313" key="13">
    <source>
        <dbReference type="EMBL" id="KAJ7331095.1"/>
    </source>
</evidence>
<evidence type="ECO:0000256" key="11">
    <source>
        <dbReference type="SAM" id="MobiDB-lite"/>
    </source>
</evidence>
<evidence type="ECO:0000256" key="9">
    <source>
        <dbReference type="ARBA" id="ARBA00049252"/>
    </source>
</evidence>
<evidence type="ECO:0000256" key="5">
    <source>
        <dbReference type="ARBA" id="ARBA00022801"/>
    </source>
</evidence>
<dbReference type="InterPro" id="IPR015517">
    <property type="entry name" value="dCMP_deaminase-rel"/>
</dbReference>
<evidence type="ECO:0000259" key="12">
    <source>
        <dbReference type="PROSITE" id="PS51747"/>
    </source>
</evidence>
<organism evidence="13 14">
    <name type="scientific">Desmophyllum pertusum</name>
    <dbReference type="NCBI Taxonomy" id="174260"/>
    <lineage>
        <taxon>Eukaryota</taxon>
        <taxon>Metazoa</taxon>
        <taxon>Cnidaria</taxon>
        <taxon>Anthozoa</taxon>
        <taxon>Hexacorallia</taxon>
        <taxon>Scleractinia</taxon>
        <taxon>Caryophylliina</taxon>
        <taxon>Caryophylliidae</taxon>
        <taxon>Desmophyllum</taxon>
    </lineage>
</organism>
<evidence type="ECO:0000256" key="2">
    <source>
        <dbReference type="ARBA" id="ARBA00012783"/>
    </source>
</evidence>
<comment type="similarity">
    <text evidence="1">Belongs to the cytidine and deoxycytidylate deaminase family.</text>
</comment>
<name>A0A9W9YBH5_9CNID</name>
<dbReference type="InterPro" id="IPR016193">
    <property type="entry name" value="Cytidine_deaminase-like"/>
</dbReference>
<dbReference type="InterPro" id="IPR002125">
    <property type="entry name" value="CMP_dCMP_dom"/>
</dbReference>
<dbReference type="EC" id="3.5.4.5" evidence="2"/>
<evidence type="ECO:0000256" key="6">
    <source>
        <dbReference type="ARBA" id="ARBA00022833"/>
    </source>
</evidence>
<evidence type="ECO:0000256" key="3">
    <source>
        <dbReference type="ARBA" id="ARBA00022723"/>
    </source>
</evidence>
<protein>
    <recommendedName>
        <fullName evidence="7">Cytidine and dCMP deaminase domain-containing protein 1</fullName>
        <ecNumber evidence="2">3.5.4.5</ecNumber>
    </recommendedName>
    <alternativeName>
        <fullName evidence="8">Cytidine deaminase</fullName>
    </alternativeName>
</protein>
<dbReference type="OrthoDB" id="6710946at2759"/>
<dbReference type="Gene3D" id="3.40.140.10">
    <property type="entry name" value="Cytidine Deaminase, domain 2"/>
    <property type="match status" value="2"/>
</dbReference>
<dbReference type="Proteomes" id="UP001163046">
    <property type="component" value="Unassembled WGS sequence"/>
</dbReference>
<feature type="domain" description="CMP/dCMP-type deaminase" evidence="12">
    <location>
        <begin position="57"/>
        <end position="156"/>
    </location>
</feature>
<evidence type="ECO:0000256" key="7">
    <source>
        <dbReference type="ARBA" id="ARBA00040574"/>
    </source>
</evidence>
<dbReference type="Pfam" id="PF00383">
    <property type="entry name" value="dCMP_cyt_deam_1"/>
    <property type="match status" value="2"/>
</dbReference>
<keyword evidence="3" id="KW-0479">Metal-binding</keyword>
<dbReference type="PANTHER" id="PTHR11086">
    <property type="entry name" value="DEOXYCYTIDYLATE DEAMINASE-RELATED"/>
    <property type="match status" value="1"/>
</dbReference>
<feature type="region of interest" description="Disordered" evidence="11">
    <location>
        <begin position="20"/>
        <end position="41"/>
    </location>
</feature>
<keyword evidence="14" id="KW-1185">Reference proteome</keyword>
<comment type="caution">
    <text evidence="13">The sequence shown here is derived from an EMBL/GenBank/DDBJ whole genome shotgun (WGS) entry which is preliminary data.</text>
</comment>
<keyword evidence="4" id="KW-0677">Repeat</keyword>
<comment type="catalytic activity">
    <reaction evidence="9">
        <text>2'-deoxycytidine + H2O + H(+) = 2'-deoxyuridine + NH4(+)</text>
        <dbReference type="Rhea" id="RHEA:13433"/>
        <dbReference type="ChEBI" id="CHEBI:15377"/>
        <dbReference type="ChEBI" id="CHEBI:15378"/>
        <dbReference type="ChEBI" id="CHEBI:15698"/>
        <dbReference type="ChEBI" id="CHEBI:16450"/>
        <dbReference type="ChEBI" id="CHEBI:28938"/>
        <dbReference type="EC" id="3.5.4.5"/>
    </reaction>
</comment>
<evidence type="ECO:0000256" key="4">
    <source>
        <dbReference type="ARBA" id="ARBA00022737"/>
    </source>
</evidence>
<feature type="domain" description="CMP/dCMP-type deaminase" evidence="12">
    <location>
        <begin position="283"/>
        <end position="423"/>
    </location>
</feature>
<dbReference type="GO" id="GO:0005737">
    <property type="term" value="C:cytoplasm"/>
    <property type="evidence" value="ECO:0007669"/>
    <property type="project" value="TreeGrafter"/>
</dbReference>
<dbReference type="InterPro" id="IPR016192">
    <property type="entry name" value="APOBEC/CMP_deaminase_Zn-bd"/>
</dbReference>